<gene>
    <name evidence="1" type="ORF">GOMPHAMPRED_003322</name>
</gene>
<dbReference type="PANTHER" id="PTHR36195:SF4">
    <property type="entry name" value="DOMAIN PROTEIN, PUTATIVE (AFU_ORTHOLOGUE AFUA_5G01990)-RELATED"/>
    <property type="match status" value="1"/>
</dbReference>
<dbReference type="SUPFAM" id="SSF49870">
    <property type="entry name" value="Osmotin, thaumatin-like protein"/>
    <property type="match status" value="1"/>
</dbReference>
<dbReference type="OrthoDB" id="5144514at2759"/>
<name>A0A8H3EI14_9LECA</name>
<organism evidence="1 2">
    <name type="scientific">Gomphillus americanus</name>
    <dbReference type="NCBI Taxonomy" id="1940652"/>
    <lineage>
        <taxon>Eukaryota</taxon>
        <taxon>Fungi</taxon>
        <taxon>Dikarya</taxon>
        <taxon>Ascomycota</taxon>
        <taxon>Pezizomycotina</taxon>
        <taxon>Lecanoromycetes</taxon>
        <taxon>OSLEUM clade</taxon>
        <taxon>Ostropomycetidae</taxon>
        <taxon>Ostropales</taxon>
        <taxon>Graphidaceae</taxon>
        <taxon>Gomphilloideae</taxon>
        <taxon>Gomphillus</taxon>
    </lineage>
</organism>
<dbReference type="AlphaFoldDB" id="A0A8H3EI14"/>
<keyword evidence="2" id="KW-1185">Reference proteome</keyword>
<dbReference type="EMBL" id="CAJPDQ010000002">
    <property type="protein sequence ID" value="CAF9905688.1"/>
    <property type="molecule type" value="Genomic_DNA"/>
</dbReference>
<evidence type="ECO:0000313" key="2">
    <source>
        <dbReference type="Proteomes" id="UP000664169"/>
    </source>
</evidence>
<dbReference type="InterPro" id="IPR037176">
    <property type="entry name" value="Osmotin/thaumatin-like_sf"/>
</dbReference>
<reference evidence="1" key="1">
    <citation type="submission" date="2021-03" db="EMBL/GenBank/DDBJ databases">
        <authorList>
            <person name="Tagirdzhanova G."/>
        </authorList>
    </citation>
    <scope>NUCLEOTIDE SEQUENCE</scope>
</reference>
<protein>
    <submittedName>
        <fullName evidence="1">Uncharacterized protein</fullName>
    </submittedName>
</protein>
<comment type="caution">
    <text evidence="1">The sequence shown here is derived from an EMBL/GenBank/DDBJ whole genome shotgun (WGS) entry which is preliminary data.</text>
</comment>
<dbReference type="Pfam" id="PF04681">
    <property type="entry name" value="Bys1"/>
    <property type="match status" value="1"/>
</dbReference>
<dbReference type="InterPro" id="IPR006771">
    <property type="entry name" value="CetA-like"/>
</dbReference>
<dbReference type="PANTHER" id="PTHR36195">
    <property type="entry name" value="DOMAIN PROTEIN, PUTATIVE (AFU_ORTHOLOGUE AFUA_5G01990)-RELATED-RELATED"/>
    <property type="match status" value="1"/>
</dbReference>
<accession>A0A8H3EI14</accession>
<proteinExistence type="predicted"/>
<dbReference type="Proteomes" id="UP000664169">
    <property type="component" value="Unassembled WGS sequence"/>
</dbReference>
<evidence type="ECO:0000313" key="1">
    <source>
        <dbReference type="EMBL" id="CAF9905688.1"/>
    </source>
</evidence>
<sequence>MSLATMALAAPLPLSAPLASRDTGLVNIHNKCTFDIEVDTALPGSDSGTESIEANSTWTHQQINYGGLGQGISLKVRPTETDSDAIVQIEYTINDDMSLTFYDLSLINGNPFEDYVQNLTANGAGADVVCAQGAQICADAYRWADQVATKSAVAGTNLDFYLCGQ</sequence>